<sequence length="372" mass="41364">MVNTCPGSLDLTMLATSKTLLARGCLFRYFEEEYIEQEPPCSFGTIPTPERNSSWGECLDFVVCGLPSWLSLNLLPSAEELTCRVCSKPTVFLLQYRSTHQILQKVSLSIENDMPQAIEQPSMDISAELSTETVSHHLQPPDRPLAQRDSDMASDNENDLPQAIEQPSMDSSAKLLTETVGHHFQPPDRPSGQRDYDMKSANGMFISNQWTSAELSTETISHHLQTPDRLSAKRDSDMESENENDLPPAIDQPSMDSSAELSTETISHHLQPPERSSAQRDSDMESGNENDLPPAIKKPSMDSTAELLIETVSHHLKPSDRPSAQKDSDMESDNANDMPSAIEQSSMDSYRQKLSVIICSLLTGLRLKRTLT</sequence>
<reference evidence="2" key="2">
    <citation type="submission" date="2020-11" db="EMBL/GenBank/DDBJ databases">
        <authorList>
            <person name="McCartney M.A."/>
            <person name="Auch B."/>
            <person name="Kono T."/>
            <person name="Mallez S."/>
            <person name="Becker A."/>
            <person name="Gohl D.M."/>
            <person name="Silverstein K.A.T."/>
            <person name="Koren S."/>
            <person name="Bechman K.B."/>
            <person name="Herman A."/>
            <person name="Abrahante J.E."/>
            <person name="Garbe J."/>
        </authorList>
    </citation>
    <scope>NUCLEOTIDE SEQUENCE</scope>
    <source>
        <strain evidence="2">Duluth1</strain>
        <tissue evidence="2">Whole animal</tissue>
    </source>
</reference>
<evidence type="ECO:0000313" key="3">
    <source>
        <dbReference type="Proteomes" id="UP000828390"/>
    </source>
</evidence>
<feature type="compositionally biased region" description="Polar residues" evidence="1">
    <location>
        <begin position="254"/>
        <end position="265"/>
    </location>
</feature>
<reference evidence="2" key="1">
    <citation type="journal article" date="2019" name="bioRxiv">
        <title>The Genome of the Zebra Mussel, Dreissena polymorpha: A Resource for Invasive Species Research.</title>
        <authorList>
            <person name="McCartney M.A."/>
            <person name="Auch B."/>
            <person name="Kono T."/>
            <person name="Mallez S."/>
            <person name="Zhang Y."/>
            <person name="Obille A."/>
            <person name="Becker A."/>
            <person name="Abrahante J.E."/>
            <person name="Garbe J."/>
            <person name="Badalamenti J.P."/>
            <person name="Herman A."/>
            <person name="Mangelson H."/>
            <person name="Liachko I."/>
            <person name="Sullivan S."/>
            <person name="Sone E.D."/>
            <person name="Koren S."/>
            <person name="Silverstein K.A.T."/>
            <person name="Beckman K.B."/>
            <person name="Gohl D.M."/>
        </authorList>
    </citation>
    <scope>NUCLEOTIDE SEQUENCE</scope>
    <source>
        <strain evidence="2">Duluth1</strain>
        <tissue evidence="2">Whole animal</tissue>
    </source>
</reference>
<dbReference type="AlphaFoldDB" id="A0A9D4D7Q6"/>
<feature type="region of interest" description="Disordered" evidence="1">
    <location>
        <begin position="130"/>
        <end position="163"/>
    </location>
</feature>
<feature type="compositionally biased region" description="Basic and acidic residues" evidence="1">
    <location>
        <begin position="317"/>
        <end position="329"/>
    </location>
</feature>
<evidence type="ECO:0000313" key="2">
    <source>
        <dbReference type="EMBL" id="KAH3739416.1"/>
    </source>
</evidence>
<feature type="compositionally biased region" description="Polar residues" evidence="1">
    <location>
        <begin position="333"/>
        <end position="346"/>
    </location>
</feature>
<name>A0A9D4D7Q6_DREPO</name>
<feature type="region of interest" description="Disordered" evidence="1">
    <location>
        <begin position="313"/>
        <end position="346"/>
    </location>
</feature>
<accession>A0A9D4D7Q6</accession>
<dbReference type="EMBL" id="JAIWYP010000011">
    <property type="protein sequence ID" value="KAH3739416.1"/>
    <property type="molecule type" value="Genomic_DNA"/>
</dbReference>
<gene>
    <name evidence="2" type="ORF">DPMN_046068</name>
</gene>
<keyword evidence="3" id="KW-1185">Reference proteome</keyword>
<organism evidence="2 3">
    <name type="scientific">Dreissena polymorpha</name>
    <name type="common">Zebra mussel</name>
    <name type="synonym">Mytilus polymorpha</name>
    <dbReference type="NCBI Taxonomy" id="45954"/>
    <lineage>
        <taxon>Eukaryota</taxon>
        <taxon>Metazoa</taxon>
        <taxon>Spiralia</taxon>
        <taxon>Lophotrochozoa</taxon>
        <taxon>Mollusca</taxon>
        <taxon>Bivalvia</taxon>
        <taxon>Autobranchia</taxon>
        <taxon>Heteroconchia</taxon>
        <taxon>Euheterodonta</taxon>
        <taxon>Imparidentia</taxon>
        <taxon>Neoheterodontei</taxon>
        <taxon>Myida</taxon>
        <taxon>Dreissenoidea</taxon>
        <taxon>Dreissenidae</taxon>
        <taxon>Dreissena</taxon>
    </lineage>
</organism>
<dbReference type="Proteomes" id="UP000828390">
    <property type="component" value="Unassembled WGS sequence"/>
</dbReference>
<feature type="region of interest" description="Disordered" evidence="1">
    <location>
        <begin position="221"/>
        <end position="299"/>
    </location>
</feature>
<comment type="caution">
    <text evidence="2">The sequence shown here is derived from an EMBL/GenBank/DDBJ whole genome shotgun (WGS) entry which is preliminary data.</text>
</comment>
<proteinExistence type="predicted"/>
<protein>
    <submittedName>
        <fullName evidence="2">Uncharacterized protein</fullName>
    </submittedName>
</protein>
<evidence type="ECO:0000256" key="1">
    <source>
        <dbReference type="SAM" id="MobiDB-lite"/>
    </source>
</evidence>